<evidence type="ECO:0000313" key="6">
    <source>
        <dbReference type="Proteomes" id="UP001519287"/>
    </source>
</evidence>
<evidence type="ECO:0000259" key="3">
    <source>
        <dbReference type="Pfam" id="PF00195"/>
    </source>
</evidence>
<sequence>MNAMEPAIAILGIGTAVPRYQLEQTDASERLADALAENPEAARWAKRIFKQSAVETRYTCEPNLLEPAASCRYVPSKSLLDTPTTAERMEMYKVESVPLSLQAAAGALSDSRLNASEITHLITVSCTGFFLPSIDTALIDQLGLKPDVKRIPLTFLGCAAGLTAVRLSRELVEGNASARILLVCIELCTLHIQPSSEREALFATAFFGDGAAACVIGRSGSNQRGIFALDTNHSAIVPGSKDDMGWKVGNYGFNLYLSPRIPELIGKYVPAEIERLFAGSPMPELWAIHPGGRGIIDKLQALYELKDEQTRASRSVLRDYGNMSSATILFVLQEMRAGLRSQLPVLSGQDPKRGIALAFGPGLSMELQRITYIEPSFYWGEACD</sequence>
<dbReference type="SUPFAM" id="SSF53901">
    <property type="entry name" value="Thiolase-like"/>
    <property type="match status" value="2"/>
</dbReference>
<dbReference type="PANTHER" id="PTHR11877:SF46">
    <property type="entry name" value="TYPE III POLYKETIDE SYNTHASE A"/>
    <property type="match status" value="1"/>
</dbReference>
<gene>
    <name evidence="5" type="ORF">J2Z66_005549</name>
</gene>
<dbReference type="PIRSF" id="PIRSF000451">
    <property type="entry name" value="PKS_III"/>
    <property type="match status" value="1"/>
</dbReference>
<comment type="similarity">
    <text evidence="1">Belongs to the thiolase-like superfamily. Chalcone/stilbene synthases family.</text>
</comment>
<dbReference type="InterPro" id="IPR016039">
    <property type="entry name" value="Thiolase-like"/>
</dbReference>
<evidence type="ECO:0000256" key="1">
    <source>
        <dbReference type="ARBA" id="ARBA00005531"/>
    </source>
</evidence>
<dbReference type="Pfam" id="PF02797">
    <property type="entry name" value="Chal_sti_synt_C"/>
    <property type="match status" value="1"/>
</dbReference>
<dbReference type="EMBL" id="JAGGLB010000022">
    <property type="protein sequence ID" value="MBP1993923.1"/>
    <property type="molecule type" value="Genomic_DNA"/>
</dbReference>
<accession>A0ABS4J254</accession>
<reference evidence="5 6" key="1">
    <citation type="submission" date="2021-03" db="EMBL/GenBank/DDBJ databases">
        <title>Genomic Encyclopedia of Type Strains, Phase IV (KMG-IV): sequencing the most valuable type-strain genomes for metagenomic binning, comparative biology and taxonomic classification.</title>
        <authorList>
            <person name="Goeker M."/>
        </authorList>
    </citation>
    <scope>NUCLEOTIDE SEQUENCE [LARGE SCALE GENOMIC DNA]</scope>
    <source>
        <strain evidence="5 6">DSM 26048</strain>
    </source>
</reference>
<comment type="caution">
    <text evidence="5">The sequence shown here is derived from an EMBL/GenBank/DDBJ whole genome shotgun (WGS) entry which is preliminary data.</text>
</comment>
<dbReference type="CDD" id="cd00831">
    <property type="entry name" value="CHS_like"/>
    <property type="match status" value="1"/>
</dbReference>
<name>A0ABS4J254_9BACL</name>
<organism evidence="5 6">
    <name type="scientific">Paenibacillus eucommiae</name>
    <dbReference type="NCBI Taxonomy" id="1355755"/>
    <lineage>
        <taxon>Bacteria</taxon>
        <taxon>Bacillati</taxon>
        <taxon>Bacillota</taxon>
        <taxon>Bacilli</taxon>
        <taxon>Bacillales</taxon>
        <taxon>Paenibacillaceae</taxon>
        <taxon>Paenibacillus</taxon>
    </lineage>
</organism>
<dbReference type="RefSeq" id="WP_209975792.1">
    <property type="nucleotide sequence ID" value="NZ_JAGGLB010000022.1"/>
</dbReference>
<dbReference type="InterPro" id="IPR012328">
    <property type="entry name" value="Chalcone/stilbene_synt_C"/>
</dbReference>
<protein>
    <submittedName>
        <fullName evidence="5">Naringenin-chalcone synthase</fullName>
    </submittedName>
</protein>
<evidence type="ECO:0000259" key="4">
    <source>
        <dbReference type="Pfam" id="PF02797"/>
    </source>
</evidence>
<dbReference type="Proteomes" id="UP001519287">
    <property type="component" value="Unassembled WGS sequence"/>
</dbReference>
<keyword evidence="2" id="KW-0808">Transferase</keyword>
<proteinExistence type="inferred from homology"/>
<evidence type="ECO:0000256" key="2">
    <source>
        <dbReference type="ARBA" id="ARBA00022679"/>
    </source>
</evidence>
<dbReference type="InterPro" id="IPR001099">
    <property type="entry name" value="Chalcone/stilbene_synt_N"/>
</dbReference>
<dbReference type="PANTHER" id="PTHR11877">
    <property type="entry name" value="HYDROXYMETHYLGLUTARYL-COA SYNTHASE"/>
    <property type="match status" value="1"/>
</dbReference>
<dbReference type="InterPro" id="IPR011141">
    <property type="entry name" value="Polyketide_synthase_type-III"/>
</dbReference>
<dbReference type="Gene3D" id="3.40.47.10">
    <property type="match status" value="2"/>
</dbReference>
<feature type="domain" description="Chalcone/stilbene synthase C-terminal" evidence="4">
    <location>
        <begin position="233"/>
        <end position="366"/>
    </location>
</feature>
<feature type="domain" description="Chalcone/stilbene synthase N-terminal" evidence="3">
    <location>
        <begin position="8"/>
        <end position="218"/>
    </location>
</feature>
<keyword evidence="6" id="KW-1185">Reference proteome</keyword>
<dbReference type="Pfam" id="PF00195">
    <property type="entry name" value="Chal_sti_synt_N"/>
    <property type="match status" value="1"/>
</dbReference>
<evidence type="ECO:0000313" key="5">
    <source>
        <dbReference type="EMBL" id="MBP1993923.1"/>
    </source>
</evidence>